<dbReference type="EMBL" id="CP012752">
    <property type="protein sequence ID" value="ALG06176.1"/>
    <property type="molecule type" value="Genomic_DNA"/>
</dbReference>
<name>A0A0N9HW27_9PSEU</name>
<dbReference type="KEGG" id="kphy:AOZ06_03885"/>
<evidence type="ECO:0000313" key="2">
    <source>
        <dbReference type="EMBL" id="ALG06176.1"/>
    </source>
</evidence>
<keyword evidence="1" id="KW-0812">Transmembrane</keyword>
<dbReference type="RefSeq" id="WP_054288152.1">
    <property type="nucleotide sequence ID" value="NZ_CP012752.1"/>
</dbReference>
<gene>
    <name evidence="2" type="ORF">AOZ06_03885</name>
</gene>
<keyword evidence="1" id="KW-0472">Membrane</keyword>
<sequence length="94" mass="9469">MVAQDRLRETVTGPVTGRATRPLPAWAAAVLAFGSSAAVLLLEVLAARLVAPYVGINLQVNSAIIGIVLGAIALVRGAVAGWPTNTSPPGRSAG</sequence>
<feature type="transmembrane region" description="Helical" evidence="1">
    <location>
        <begin position="63"/>
        <end position="82"/>
    </location>
</feature>
<organism evidence="2 3">
    <name type="scientific">Kibdelosporangium phytohabitans</name>
    <dbReference type="NCBI Taxonomy" id="860235"/>
    <lineage>
        <taxon>Bacteria</taxon>
        <taxon>Bacillati</taxon>
        <taxon>Actinomycetota</taxon>
        <taxon>Actinomycetes</taxon>
        <taxon>Pseudonocardiales</taxon>
        <taxon>Pseudonocardiaceae</taxon>
        <taxon>Kibdelosporangium</taxon>
    </lineage>
</organism>
<accession>A0A0N9HW27</accession>
<feature type="transmembrane region" description="Helical" evidence="1">
    <location>
        <begin position="25"/>
        <end position="51"/>
    </location>
</feature>
<keyword evidence="3" id="KW-1185">Reference proteome</keyword>
<keyword evidence="1" id="KW-1133">Transmembrane helix</keyword>
<reference evidence="2 3" key="1">
    <citation type="submission" date="2015-07" db="EMBL/GenBank/DDBJ databases">
        <title>Genome sequencing of Kibdelosporangium phytohabitans.</title>
        <authorList>
            <person name="Qin S."/>
            <person name="Xing K."/>
        </authorList>
    </citation>
    <scope>NUCLEOTIDE SEQUENCE [LARGE SCALE GENOMIC DNA]</scope>
    <source>
        <strain evidence="2 3">KLBMP1111</strain>
    </source>
</reference>
<evidence type="ECO:0000256" key="1">
    <source>
        <dbReference type="SAM" id="Phobius"/>
    </source>
</evidence>
<dbReference type="AlphaFoldDB" id="A0A0N9HW27"/>
<evidence type="ECO:0000313" key="3">
    <source>
        <dbReference type="Proteomes" id="UP000063699"/>
    </source>
</evidence>
<dbReference type="Proteomes" id="UP000063699">
    <property type="component" value="Chromosome"/>
</dbReference>
<dbReference type="STRING" id="860235.AOZ06_03885"/>
<protein>
    <submittedName>
        <fullName evidence="2">Uncharacterized protein</fullName>
    </submittedName>
</protein>
<proteinExistence type="predicted"/>